<organism evidence="1 2">
    <name type="scientific">Acinetobacter gerneri DSM 14967 = CIP 107464 = MTCC 9824</name>
    <dbReference type="NCBI Taxonomy" id="1120926"/>
    <lineage>
        <taxon>Bacteria</taxon>
        <taxon>Pseudomonadati</taxon>
        <taxon>Pseudomonadota</taxon>
        <taxon>Gammaproteobacteria</taxon>
        <taxon>Moraxellales</taxon>
        <taxon>Moraxellaceae</taxon>
        <taxon>Acinetobacter</taxon>
    </lineage>
</organism>
<dbReference type="EMBL" id="APPN01000058">
    <property type="protein sequence ID" value="ENV34353.1"/>
    <property type="molecule type" value="Genomic_DNA"/>
</dbReference>
<dbReference type="Proteomes" id="UP000013117">
    <property type="component" value="Unassembled WGS sequence"/>
</dbReference>
<dbReference type="eggNOG" id="COG1075">
    <property type="taxonomic scope" value="Bacteria"/>
</dbReference>
<name>N8ZRH1_9GAMM</name>
<reference evidence="1 2" key="1">
    <citation type="submission" date="2013-02" db="EMBL/GenBank/DDBJ databases">
        <title>The Genome Sequence of Acinetobacter gerneri CIP 107464.</title>
        <authorList>
            <consortium name="The Broad Institute Genome Sequencing Platform"/>
            <consortium name="The Broad Institute Genome Sequencing Center for Infectious Disease"/>
            <person name="Cerqueira G."/>
            <person name="Feldgarden M."/>
            <person name="Courvalin P."/>
            <person name="Perichon B."/>
            <person name="Grillot-Courvalin C."/>
            <person name="Clermont D."/>
            <person name="Rocha E."/>
            <person name="Yoon E.-J."/>
            <person name="Nemec A."/>
            <person name="Walker B."/>
            <person name="Young S.K."/>
            <person name="Zeng Q."/>
            <person name="Gargeya S."/>
            <person name="Fitzgerald M."/>
            <person name="Haas B."/>
            <person name="Abouelleil A."/>
            <person name="Alvarado L."/>
            <person name="Arachchi H.M."/>
            <person name="Berlin A.M."/>
            <person name="Chapman S.B."/>
            <person name="Dewar J."/>
            <person name="Goldberg J."/>
            <person name="Griggs A."/>
            <person name="Gujja S."/>
            <person name="Hansen M."/>
            <person name="Howarth C."/>
            <person name="Imamovic A."/>
            <person name="Larimer J."/>
            <person name="McCowan C."/>
            <person name="Murphy C."/>
            <person name="Neiman D."/>
            <person name="Pearson M."/>
            <person name="Priest M."/>
            <person name="Roberts A."/>
            <person name="Saif S."/>
            <person name="Shea T."/>
            <person name="Sisk P."/>
            <person name="Sykes S."/>
            <person name="Wortman J."/>
            <person name="Nusbaum C."/>
            <person name="Birren B."/>
        </authorList>
    </citation>
    <scope>NUCLEOTIDE SEQUENCE [LARGE SCALE GENOMIC DNA]</scope>
    <source>
        <strain evidence="1 2">CIP 107464</strain>
    </source>
</reference>
<dbReference type="PATRIC" id="fig|1120926.3.peg.1360"/>
<dbReference type="InterPro" id="IPR029058">
    <property type="entry name" value="AB_hydrolase_fold"/>
</dbReference>
<gene>
    <name evidence="1" type="ORF">F960_01420</name>
</gene>
<dbReference type="AlphaFoldDB" id="N8ZRH1"/>
<comment type="caution">
    <text evidence="1">The sequence shown here is derived from an EMBL/GenBank/DDBJ whole genome shotgun (WGS) entry which is preliminary data.</text>
</comment>
<sequence>MNTEEAYIHDAYEIETVNNQVGYISQTTPSDTKTICEVSPPPPFVVPIIFIPGIMGSNLMNENKEHIWYPPNGIAKGIKEISLWKKKDAAKRQTELDLKSTMVGYDGEIKLNKKLIPYISQEIAKDRGWGSVWSKGYGEILIYLESYLNHNLINNIKNRTDDGFKGTDEWEKIVKIGKIKKKQDHINKNWQPDKFFELLEEMDHKALVNYAFPVFACGYNWLDTNKSSAELVAARMNNEVMQQLKKEFPSSIFKKFIIVTHSMGGLVTRALIQNPSIKDNIVGVVHGVMPASGAPAVYQRLTMGWDGFKATDGGLFDKIGAWVAAPMFGKDSKDLTAVLASAPGALELLPFANFRNNIEIPNSPKAWLILKATKTKSQSNNGTITAYLPQTDDPYTEIYKKKDVWWQMVNEDYIDPSGQITEKLDSKNGKTVFDEYTKVIDVVLELHNLIKDHYHENTYAHYAQDDDHKAFGQVTWTCHDKLNISTEDELINLVEKYGVNQKIPATDDASEGANSAETQSRFVIVQNDENEQDGVREVIFDEQYQISKNNKATFKVEIHPTSPGDGTVCYQSGADTRAEGRNLKQTFVINGYDHASNYAHKDSQRCTLYCIAKIALDIN</sequence>
<dbReference type="OrthoDB" id="9814331at2"/>
<dbReference type="HOGENOM" id="CLU_025560_0_0_6"/>
<dbReference type="RefSeq" id="WP_004860633.1">
    <property type="nucleotide sequence ID" value="NZ_ASYY01000038.1"/>
</dbReference>
<protein>
    <submittedName>
        <fullName evidence="1">Uncharacterized protein</fullName>
    </submittedName>
</protein>
<evidence type="ECO:0000313" key="1">
    <source>
        <dbReference type="EMBL" id="ENV34353.1"/>
    </source>
</evidence>
<accession>N8ZRH1</accession>
<dbReference type="SUPFAM" id="SSF53474">
    <property type="entry name" value="alpha/beta-Hydrolases"/>
    <property type="match status" value="1"/>
</dbReference>
<dbReference type="STRING" id="202952.GCA_000747725_01917"/>
<evidence type="ECO:0000313" key="2">
    <source>
        <dbReference type="Proteomes" id="UP000013117"/>
    </source>
</evidence>
<keyword evidence="2" id="KW-1185">Reference proteome</keyword>
<dbReference type="Gene3D" id="3.40.50.1820">
    <property type="entry name" value="alpha/beta hydrolase"/>
    <property type="match status" value="1"/>
</dbReference>
<proteinExistence type="predicted"/>
<dbReference type="GeneID" id="84208806"/>